<evidence type="ECO:0000259" key="2">
    <source>
        <dbReference type="PROSITE" id="PS50110"/>
    </source>
</evidence>
<feature type="domain" description="Response regulatory" evidence="2">
    <location>
        <begin position="2"/>
        <end position="119"/>
    </location>
</feature>
<dbReference type="InterPro" id="IPR011006">
    <property type="entry name" value="CheY-like_superfamily"/>
</dbReference>
<protein>
    <submittedName>
        <fullName evidence="3">Response regulator</fullName>
    </submittedName>
</protein>
<dbReference type="AlphaFoldDB" id="A0A849V9Z0"/>
<keyword evidence="1" id="KW-0597">Phosphoprotein</keyword>
<organism evidence="3 4">
    <name type="scientific">Pseudoalteromonas caenipelagi</name>
    <dbReference type="NCBI Taxonomy" id="2726988"/>
    <lineage>
        <taxon>Bacteria</taxon>
        <taxon>Pseudomonadati</taxon>
        <taxon>Pseudomonadota</taxon>
        <taxon>Gammaproteobacteria</taxon>
        <taxon>Alteromonadales</taxon>
        <taxon>Pseudoalteromonadaceae</taxon>
        <taxon>Pseudoalteromonas</taxon>
    </lineage>
</organism>
<accession>A0A849V9Z0</accession>
<name>A0A849V9Z0_9GAMM</name>
<comment type="caution">
    <text evidence="3">The sequence shown here is derived from an EMBL/GenBank/DDBJ whole genome shotgun (WGS) entry which is preliminary data.</text>
</comment>
<dbReference type="InterPro" id="IPR052048">
    <property type="entry name" value="ST_Response_Regulator"/>
</dbReference>
<evidence type="ECO:0000313" key="3">
    <source>
        <dbReference type="EMBL" id="NOU50429.1"/>
    </source>
</evidence>
<dbReference type="Pfam" id="PF00072">
    <property type="entry name" value="Response_reg"/>
    <property type="match status" value="1"/>
</dbReference>
<dbReference type="GO" id="GO:0000160">
    <property type="term" value="P:phosphorelay signal transduction system"/>
    <property type="evidence" value="ECO:0007669"/>
    <property type="project" value="InterPro"/>
</dbReference>
<keyword evidence="4" id="KW-1185">Reference proteome</keyword>
<evidence type="ECO:0000313" key="4">
    <source>
        <dbReference type="Proteomes" id="UP000586305"/>
    </source>
</evidence>
<dbReference type="Gene3D" id="3.40.50.2300">
    <property type="match status" value="1"/>
</dbReference>
<dbReference type="PANTHER" id="PTHR43228">
    <property type="entry name" value="TWO-COMPONENT RESPONSE REGULATOR"/>
    <property type="match status" value="1"/>
</dbReference>
<dbReference type="SUPFAM" id="SSF52172">
    <property type="entry name" value="CheY-like"/>
    <property type="match status" value="1"/>
</dbReference>
<sequence length="127" mass="14758">MKILVVDDMPLMRHVMINMLRRLEYEDITEATDGRQAIQLLKNHHYDLLITDLNMPKMSGKELIDKIRQELKLVDLAIVVVTCDDNKQTVLNLITAKIDGMIVKPFTLNTLLKQLQYVSSRRDKQPQ</sequence>
<dbReference type="Proteomes" id="UP000586305">
    <property type="component" value="Unassembled WGS sequence"/>
</dbReference>
<proteinExistence type="predicted"/>
<dbReference type="InterPro" id="IPR001789">
    <property type="entry name" value="Sig_transdc_resp-reg_receiver"/>
</dbReference>
<dbReference type="EMBL" id="JABBPG010000002">
    <property type="protein sequence ID" value="NOU50429.1"/>
    <property type="molecule type" value="Genomic_DNA"/>
</dbReference>
<gene>
    <name evidence="3" type="ORF">HG263_07720</name>
</gene>
<dbReference type="RefSeq" id="WP_171625493.1">
    <property type="nucleotide sequence ID" value="NZ_JABBPG010000002.1"/>
</dbReference>
<feature type="modified residue" description="4-aspartylphosphate" evidence="1">
    <location>
        <position position="52"/>
    </location>
</feature>
<evidence type="ECO:0000256" key="1">
    <source>
        <dbReference type="PROSITE-ProRule" id="PRU00169"/>
    </source>
</evidence>
<dbReference type="PANTHER" id="PTHR43228:SF1">
    <property type="entry name" value="TWO-COMPONENT RESPONSE REGULATOR ARR22"/>
    <property type="match status" value="1"/>
</dbReference>
<dbReference type="PROSITE" id="PS50110">
    <property type="entry name" value="RESPONSE_REGULATORY"/>
    <property type="match status" value="1"/>
</dbReference>
<dbReference type="SMART" id="SM00448">
    <property type="entry name" value="REC"/>
    <property type="match status" value="1"/>
</dbReference>
<reference evidence="3 4" key="1">
    <citation type="submission" date="2020-04" db="EMBL/GenBank/DDBJ databases">
        <title>Pseudoalteromonas caenipelagi sp. nov., isolated from a tidal flat.</title>
        <authorList>
            <person name="Park S."/>
            <person name="Yoon J.-H."/>
        </authorList>
    </citation>
    <scope>NUCLEOTIDE SEQUENCE [LARGE SCALE GENOMIC DNA]</scope>
    <source>
        <strain evidence="3 4">JBTF-M23</strain>
    </source>
</reference>